<reference evidence="5" key="1">
    <citation type="journal article" date="2019" name="Int. J. Syst. Evol. Microbiol.">
        <title>The Global Catalogue of Microorganisms (GCM) 10K type strain sequencing project: providing services to taxonomists for standard genome sequencing and annotation.</title>
        <authorList>
            <consortium name="The Broad Institute Genomics Platform"/>
            <consortium name="The Broad Institute Genome Sequencing Center for Infectious Disease"/>
            <person name="Wu L."/>
            <person name="Ma J."/>
        </authorList>
    </citation>
    <scope>NUCLEOTIDE SEQUENCE [LARGE SCALE GENOMIC DNA]</scope>
    <source>
        <strain evidence="5">KCTC 52298</strain>
    </source>
</reference>
<dbReference type="PANTHER" id="PTHR30273">
    <property type="entry name" value="PERIPLASMIC SIGNAL SENSOR AND SIGMA FACTOR ACTIVATOR FECR-RELATED"/>
    <property type="match status" value="1"/>
</dbReference>
<evidence type="ECO:0000259" key="2">
    <source>
        <dbReference type="Pfam" id="PF04773"/>
    </source>
</evidence>
<dbReference type="Gene3D" id="3.55.50.30">
    <property type="match status" value="1"/>
</dbReference>
<dbReference type="Pfam" id="PF04773">
    <property type="entry name" value="FecR"/>
    <property type="match status" value="1"/>
</dbReference>
<evidence type="ECO:0000259" key="3">
    <source>
        <dbReference type="Pfam" id="PF16344"/>
    </source>
</evidence>
<evidence type="ECO:0000313" key="5">
    <source>
        <dbReference type="Proteomes" id="UP001597440"/>
    </source>
</evidence>
<comment type="caution">
    <text evidence="4">The sequence shown here is derived from an EMBL/GenBank/DDBJ whole genome shotgun (WGS) entry which is preliminary data.</text>
</comment>
<keyword evidence="1" id="KW-1133">Transmembrane helix</keyword>
<feature type="domain" description="Protein FecR C-terminal" evidence="3">
    <location>
        <begin position="307"/>
        <end position="376"/>
    </location>
</feature>
<feature type="domain" description="FecR protein" evidence="2">
    <location>
        <begin position="167"/>
        <end position="263"/>
    </location>
</feature>
<dbReference type="Gene3D" id="2.60.120.1440">
    <property type="match status" value="1"/>
</dbReference>
<name>A0ABW5L6X2_9SPHI</name>
<dbReference type="RefSeq" id="WP_210352461.1">
    <property type="nucleotide sequence ID" value="NZ_JAEQMU010000001.1"/>
</dbReference>
<organism evidence="4 5">
    <name type="scientific">Sphingobacterium tabacisoli</name>
    <dbReference type="NCBI Taxonomy" id="2044855"/>
    <lineage>
        <taxon>Bacteria</taxon>
        <taxon>Pseudomonadati</taxon>
        <taxon>Bacteroidota</taxon>
        <taxon>Sphingobacteriia</taxon>
        <taxon>Sphingobacteriales</taxon>
        <taxon>Sphingobacteriaceae</taxon>
        <taxon>Sphingobacterium</taxon>
    </lineage>
</organism>
<feature type="transmembrane region" description="Helical" evidence="1">
    <location>
        <begin position="73"/>
        <end position="92"/>
    </location>
</feature>
<keyword evidence="1" id="KW-0812">Transmembrane</keyword>
<keyword evidence="5" id="KW-1185">Reference proteome</keyword>
<dbReference type="Pfam" id="PF16344">
    <property type="entry name" value="FecR_C"/>
    <property type="match status" value="1"/>
</dbReference>
<dbReference type="EMBL" id="JBHULD010000018">
    <property type="protein sequence ID" value="MFD2556479.1"/>
    <property type="molecule type" value="Genomic_DNA"/>
</dbReference>
<dbReference type="InterPro" id="IPR012373">
    <property type="entry name" value="Ferrdict_sens_TM"/>
</dbReference>
<accession>A0ABW5L6X2</accession>
<proteinExistence type="predicted"/>
<keyword evidence="1" id="KW-0472">Membrane</keyword>
<dbReference type="InterPro" id="IPR032508">
    <property type="entry name" value="FecR_C"/>
</dbReference>
<dbReference type="PANTHER" id="PTHR30273:SF2">
    <property type="entry name" value="PROTEIN FECR"/>
    <property type="match status" value="1"/>
</dbReference>
<dbReference type="PIRSF" id="PIRSF018266">
    <property type="entry name" value="FecR"/>
    <property type="match status" value="1"/>
</dbReference>
<sequence length="379" mass="42625">MKRTTGKELLKKLKEGTITTEERTLLDAWYDQYIAHAKPLEDIRVFVNDMKKLDEAFPFREPAAPTAFYKRPLFRIAAAAAIILLFLGVYLLRQQTTHSDQQQLTQSKVVPGSQGATLTLGNGHKINLNNLENGDIQQQAGIHISKSNDGQLTYTIAESELRNEIHTLSTAKGETYAVILPDKSKVWLNAGSSLTYNTAPVHEGQRKVTLQGEAYFEVSKDSQHPFIVISDNQQVRVLGTSFNINAYQEESTVTTTLLEGAVQLSTNYGDAVYTKVLAPDQQATVRQGKIHIQKIVASDAIAWKEGYFLFDSENLENVMHKIARWYNVSVIYDNPSLKKETMLGTISRYEQLSKVLDIIERTGIAHFEIKGREIHVKNK</sequence>
<dbReference type="Proteomes" id="UP001597440">
    <property type="component" value="Unassembled WGS sequence"/>
</dbReference>
<dbReference type="InterPro" id="IPR006860">
    <property type="entry name" value="FecR"/>
</dbReference>
<evidence type="ECO:0000256" key="1">
    <source>
        <dbReference type="SAM" id="Phobius"/>
    </source>
</evidence>
<evidence type="ECO:0000313" key="4">
    <source>
        <dbReference type="EMBL" id="MFD2556479.1"/>
    </source>
</evidence>
<protein>
    <submittedName>
        <fullName evidence="4">FecR family protein</fullName>
    </submittedName>
</protein>
<gene>
    <name evidence="4" type="ORF">ACFSQW_18935</name>
</gene>